<dbReference type="EMBL" id="AJWK01020331">
    <property type="status" value="NOT_ANNOTATED_CDS"/>
    <property type="molecule type" value="Genomic_DNA"/>
</dbReference>
<dbReference type="EMBL" id="AJWK01020329">
    <property type="status" value="NOT_ANNOTATED_CDS"/>
    <property type="molecule type" value="Genomic_DNA"/>
</dbReference>
<dbReference type="PANTHER" id="PTHR12241:SF162">
    <property type="entry name" value="TUBULIN MONOGLUTAMYLASE TTLL4"/>
    <property type="match status" value="1"/>
</dbReference>
<evidence type="ECO:0000256" key="2">
    <source>
        <dbReference type="ARBA" id="ARBA00022741"/>
    </source>
</evidence>
<dbReference type="GO" id="GO:0015631">
    <property type="term" value="F:tubulin binding"/>
    <property type="evidence" value="ECO:0007669"/>
    <property type="project" value="TreeGrafter"/>
</dbReference>
<dbReference type="Gene3D" id="3.30.470.20">
    <property type="entry name" value="ATP-grasp fold, B domain"/>
    <property type="match status" value="1"/>
</dbReference>
<dbReference type="EnsemblMetazoa" id="LLOJ006300-RA">
    <property type="protein sequence ID" value="LLOJ006300-PA"/>
    <property type="gene ID" value="LLOJ006300"/>
</dbReference>
<reference evidence="5" key="1">
    <citation type="submission" date="2020-05" db="UniProtKB">
        <authorList>
            <consortium name="EnsemblMetazoa"/>
        </authorList>
    </citation>
    <scope>IDENTIFICATION</scope>
    <source>
        <strain evidence="5">Jacobina</strain>
    </source>
</reference>
<dbReference type="EMBL" id="AJWK01020332">
    <property type="status" value="NOT_ANNOTATED_CDS"/>
    <property type="molecule type" value="Genomic_DNA"/>
</dbReference>
<dbReference type="Pfam" id="PF03133">
    <property type="entry name" value="TTL"/>
    <property type="match status" value="2"/>
</dbReference>
<evidence type="ECO:0008006" key="7">
    <source>
        <dbReference type="Google" id="ProtNLM"/>
    </source>
</evidence>
<keyword evidence="2" id="KW-0547">Nucleotide-binding</keyword>
<dbReference type="GO" id="GO:0036064">
    <property type="term" value="C:ciliary basal body"/>
    <property type="evidence" value="ECO:0007669"/>
    <property type="project" value="TreeGrafter"/>
</dbReference>
<dbReference type="AlphaFoldDB" id="A0A1B0CNH8"/>
<dbReference type="GO" id="GO:0005524">
    <property type="term" value="F:ATP binding"/>
    <property type="evidence" value="ECO:0007669"/>
    <property type="project" value="UniProtKB-KW"/>
</dbReference>
<dbReference type="SUPFAM" id="SSF56059">
    <property type="entry name" value="Glutathione synthetase ATP-binding domain-like"/>
    <property type="match status" value="1"/>
</dbReference>
<name>A0A1B0CNH8_LUTLO</name>
<accession>A0A1B0CNH8</accession>
<dbReference type="PROSITE" id="PS51221">
    <property type="entry name" value="TTL"/>
    <property type="match status" value="1"/>
</dbReference>
<dbReference type="GO" id="GO:0000226">
    <property type="term" value="P:microtubule cytoskeleton organization"/>
    <property type="evidence" value="ECO:0007669"/>
    <property type="project" value="TreeGrafter"/>
</dbReference>
<dbReference type="GO" id="GO:0070740">
    <property type="term" value="F:tubulin-glutamic acid ligase activity"/>
    <property type="evidence" value="ECO:0007669"/>
    <property type="project" value="TreeGrafter"/>
</dbReference>
<protein>
    <recommendedName>
        <fullName evidence="7">Tubulin polyglutamylase ttll4</fullName>
    </recommendedName>
</protein>
<sequence length="909" mass="103830">MDYGATQNGLSNGEGQYGGQAQKVTLRRRCRSECHQFSGGDDATDVPNSYQVKQQHMLGQEMKHKGGGAMRNGYRAKYSPPRHIVASRKLLAHTKDAQSQNVIRELDAESEDHIKENISRYTGKCKKDHEQGVEQKIASGDLHKRRTRPRSESEPHEIYKSTNGIDKNRNDDLSLKRSREEDSPPMHYQLKLSNGHHAPTEFPEEEKSSPVVTPRKANGSCLTYTSGKVSSVMNGDGAAEVGHDEEVHKVTTKATVVKDVEDSHSDMSDTECSSLDGDAMAANGVDFDEEDVYDLMSQSDDVDPEKMFSANISVAIQSKVNLPPVDDHQALIAVPGKKFSPVTGPISPSMFPHVPPFLTFSSDTEPGPPMHPLVTKILKWKVTAVTPIVVRKVLLNSGFRLLKRRKDRVWRNLQLQMARNGKKEFGFMPRTYILPQDLKTLRQMWPRYSVWGKHMKSPQFRTIRSYQKFNHIPGTFQIGRKDRVWRNLQLQMARNGKKEFGFMPRTYILPQDLKTLRQMWPRYSQRGVKWIIKPPASARGTGIKVVNRWSQIPKRRPIIVQRYVERPMLIDGSKFDLRLYVLVTSMNPLKVYMHTDGLARFASVRYSEKVDTLSDRYMHLTNYSINKLSANYAKNEDAEACKGHKWTIRSLWSYLEAGGVDTERLWGALRNLVIRTLIAGETPIHNLTKANMLSKYNCYELFGFDVLLDSDLVPWLLEVNISPSLHSSSPLDLHVKAPLVRATLNTALYQVPPKLTEDKQQEVLQTLNMQGPLCMDKRMYTTTLARSERIKHNHYTSRELNREDYLEGILDTLTADDVRCLILMEEELSRCAPLERIFPAPSSHKYLTYMDNPRYYNRLVDAWETKYSTQRSEGIARLQELCSKKIHLQVPPASVKKVSQVVKCFVFPL</sequence>
<keyword evidence="6" id="KW-1185">Reference proteome</keyword>
<dbReference type="VEuPathDB" id="VectorBase:LLOJ006300"/>
<keyword evidence="1" id="KW-0436">Ligase</keyword>
<dbReference type="InterPro" id="IPR004344">
    <property type="entry name" value="TTL/TTLL_fam"/>
</dbReference>
<evidence type="ECO:0000256" key="3">
    <source>
        <dbReference type="ARBA" id="ARBA00022840"/>
    </source>
</evidence>
<dbReference type="VEuPathDB" id="VectorBase:LLONM1_012025"/>
<feature type="compositionally biased region" description="Polar residues" evidence="4">
    <location>
        <begin position="1"/>
        <end position="14"/>
    </location>
</feature>
<dbReference type="PANTHER" id="PTHR12241">
    <property type="entry name" value="TUBULIN POLYGLUTAMYLASE"/>
    <property type="match status" value="1"/>
</dbReference>
<evidence type="ECO:0000313" key="5">
    <source>
        <dbReference type="EnsemblMetazoa" id="LLOJ006300-PA"/>
    </source>
</evidence>
<evidence type="ECO:0000256" key="4">
    <source>
        <dbReference type="SAM" id="MobiDB-lite"/>
    </source>
</evidence>
<feature type="compositionally biased region" description="Basic and acidic residues" evidence="4">
    <location>
        <begin position="166"/>
        <end position="184"/>
    </location>
</feature>
<dbReference type="Proteomes" id="UP000092461">
    <property type="component" value="Unassembled WGS sequence"/>
</dbReference>
<proteinExistence type="predicted"/>
<feature type="region of interest" description="Disordered" evidence="4">
    <location>
        <begin position="1"/>
        <end position="23"/>
    </location>
</feature>
<organism evidence="5 6">
    <name type="scientific">Lutzomyia longipalpis</name>
    <name type="common">Sand fly</name>
    <dbReference type="NCBI Taxonomy" id="7200"/>
    <lineage>
        <taxon>Eukaryota</taxon>
        <taxon>Metazoa</taxon>
        <taxon>Ecdysozoa</taxon>
        <taxon>Arthropoda</taxon>
        <taxon>Hexapoda</taxon>
        <taxon>Insecta</taxon>
        <taxon>Pterygota</taxon>
        <taxon>Neoptera</taxon>
        <taxon>Endopterygota</taxon>
        <taxon>Diptera</taxon>
        <taxon>Nematocera</taxon>
        <taxon>Psychodoidea</taxon>
        <taxon>Psychodidae</taxon>
        <taxon>Lutzomyia</taxon>
        <taxon>Lutzomyia</taxon>
    </lineage>
</organism>
<evidence type="ECO:0000313" key="6">
    <source>
        <dbReference type="Proteomes" id="UP000092461"/>
    </source>
</evidence>
<evidence type="ECO:0000256" key="1">
    <source>
        <dbReference type="ARBA" id="ARBA00022598"/>
    </source>
</evidence>
<keyword evidence="3" id="KW-0067">ATP-binding</keyword>
<feature type="region of interest" description="Disordered" evidence="4">
    <location>
        <begin position="119"/>
        <end position="216"/>
    </location>
</feature>
<feature type="compositionally biased region" description="Basic and acidic residues" evidence="4">
    <location>
        <begin position="149"/>
        <end position="159"/>
    </location>
</feature>
<dbReference type="EMBL" id="AJWK01020330">
    <property type="status" value="NOT_ANNOTATED_CDS"/>
    <property type="molecule type" value="Genomic_DNA"/>
</dbReference>